<feature type="transmembrane region" description="Helical" evidence="1">
    <location>
        <begin position="160"/>
        <end position="178"/>
    </location>
</feature>
<keyword evidence="4" id="KW-1185">Reference proteome</keyword>
<sequence length="186" mass="18011">MRAIRVATALLAAPLATAALALAAPAALAEDGGPKDGTGHGITSFGFSVTPQTVAPGGTVTLKADGCEVPSVTVESGVFDTVTLSEGHQGTATVDFDAKAGTQYEVTFDCKGERGTTQLTVSGTGGHQDGGTTGAHKGVKAGFGTAAGADGSDGIGVTEAVTGAVLIVGALGAAVVLIRRRGTSGT</sequence>
<feature type="signal peptide" evidence="2">
    <location>
        <begin position="1"/>
        <end position="29"/>
    </location>
</feature>
<name>A0A2P2GE16_STREW</name>
<keyword evidence="2" id="KW-0732">Signal</keyword>
<dbReference type="EMBL" id="LAQS01000080">
    <property type="protein sequence ID" value="KKZ69751.1"/>
    <property type="molecule type" value="Genomic_DNA"/>
</dbReference>
<protein>
    <submittedName>
        <fullName evidence="3">Lipoprotein</fullName>
    </submittedName>
</protein>
<evidence type="ECO:0000256" key="2">
    <source>
        <dbReference type="SAM" id="SignalP"/>
    </source>
</evidence>
<keyword evidence="1" id="KW-0812">Transmembrane</keyword>
<dbReference type="AlphaFoldDB" id="A0A2P2GE16"/>
<dbReference type="RefSeq" id="WP_046911731.1">
    <property type="nucleotide sequence ID" value="NZ_BAAAXG010000012.1"/>
</dbReference>
<gene>
    <name evidence="3" type="ORF">VO63_32680</name>
</gene>
<keyword evidence="1" id="KW-1133">Transmembrane helix</keyword>
<comment type="caution">
    <text evidence="3">The sequence shown here is derived from an EMBL/GenBank/DDBJ whole genome shotgun (WGS) entry which is preliminary data.</text>
</comment>
<evidence type="ECO:0000256" key="1">
    <source>
        <dbReference type="SAM" id="Phobius"/>
    </source>
</evidence>
<proteinExistence type="predicted"/>
<feature type="chain" id="PRO_5015104783" evidence="2">
    <location>
        <begin position="30"/>
        <end position="186"/>
    </location>
</feature>
<organism evidence="3 4">
    <name type="scientific">Streptomyces showdoensis</name>
    <dbReference type="NCBI Taxonomy" id="68268"/>
    <lineage>
        <taxon>Bacteria</taxon>
        <taxon>Bacillati</taxon>
        <taxon>Actinomycetota</taxon>
        <taxon>Actinomycetes</taxon>
        <taxon>Kitasatosporales</taxon>
        <taxon>Streptomycetaceae</taxon>
        <taxon>Streptomyces</taxon>
    </lineage>
</organism>
<reference evidence="3 4" key="1">
    <citation type="submission" date="2015-05" db="EMBL/GenBank/DDBJ databases">
        <title>Draft Genome assembly of Streptomyces showdoensis.</title>
        <authorList>
            <person name="Thapa K.K."/>
            <person name="Metsa-Ketela M."/>
        </authorList>
    </citation>
    <scope>NUCLEOTIDE SEQUENCE [LARGE SCALE GENOMIC DNA]</scope>
    <source>
        <strain evidence="3 4">ATCC 15227</strain>
    </source>
</reference>
<evidence type="ECO:0000313" key="3">
    <source>
        <dbReference type="EMBL" id="KKZ69751.1"/>
    </source>
</evidence>
<keyword evidence="3" id="KW-0449">Lipoprotein</keyword>
<keyword evidence="1" id="KW-0472">Membrane</keyword>
<dbReference type="Proteomes" id="UP000265325">
    <property type="component" value="Unassembled WGS sequence"/>
</dbReference>
<accession>A0A2P2GE16</accession>
<evidence type="ECO:0000313" key="4">
    <source>
        <dbReference type="Proteomes" id="UP000265325"/>
    </source>
</evidence>
<dbReference type="OrthoDB" id="4332523at2"/>